<dbReference type="OrthoDB" id="1738919at2"/>
<feature type="transmembrane region" description="Helical" evidence="1">
    <location>
        <begin position="7"/>
        <end position="27"/>
    </location>
</feature>
<organism evidence="2 3">
    <name type="scientific">Anaerovirgula multivorans</name>
    <dbReference type="NCBI Taxonomy" id="312168"/>
    <lineage>
        <taxon>Bacteria</taxon>
        <taxon>Bacillati</taxon>
        <taxon>Bacillota</taxon>
        <taxon>Clostridia</taxon>
        <taxon>Peptostreptococcales</taxon>
        <taxon>Natronincolaceae</taxon>
        <taxon>Anaerovirgula</taxon>
    </lineage>
</organism>
<dbReference type="NCBIfam" id="TIGR02896">
    <property type="entry name" value="spore_III_AF"/>
    <property type="match status" value="1"/>
</dbReference>
<dbReference type="EMBL" id="FZOJ01000001">
    <property type="protein sequence ID" value="SNR86774.1"/>
    <property type="molecule type" value="Genomic_DNA"/>
</dbReference>
<keyword evidence="1" id="KW-0472">Membrane</keyword>
<keyword evidence="1" id="KW-0812">Transmembrane</keyword>
<dbReference type="Proteomes" id="UP000198304">
    <property type="component" value="Unassembled WGS sequence"/>
</dbReference>
<feature type="transmembrane region" description="Helical" evidence="1">
    <location>
        <begin position="33"/>
        <end position="54"/>
    </location>
</feature>
<protein>
    <submittedName>
        <fullName evidence="2">Stage III sporulation protein AF</fullName>
    </submittedName>
</protein>
<proteinExistence type="predicted"/>
<gene>
    <name evidence="2" type="ORF">SAMN05446037_1001114</name>
</gene>
<reference evidence="2 3" key="1">
    <citation type="submission" date="2017-06" db="EMBL/GenBank/DDBJ databases">
        <authorList>
            <person name="Kim H.J."/>
            <person name="Triplett B.A."/>
        </authorList>
    </citation>
    <scope>NUCLEOTIDE SEQUENCE [LARGE SCALE GENOMIC DNA]</scope>
    <source>
        <strain evidence="2 3">SCA</strain>
    </source>
</reference>
<keyword evidence="3" id="KW-1185">Reference proteome</keyword>
<dbReference type="AlphaFoldDB" id="A0A238ZVG9"/>
<dbReference type="Pfam" id="PF09581">
    <property type="entry name" value="Spore_III_AF"/>
    <property type="match status" value="1"/>
</dbReference>
<name>A0A238ZVG9_9FIRM</name>
<evidence type="ECO:0000256" key="1">
    <source>
        <dbReference type="SAM" id="Phobius"/>
    </source>
</evidence>
<dbReference type="InterPro" id="IPR014245">
    <property type="entry name" value="Spore_III_AF"/>
</dbReference>
<keyword evidence="1" id="KW-1133">Transmembrane helix</keyword>
<accession>A0A238ZVG9</accession>
<dbReference type="RefSeq" id="WP_089280910.1">
    <property type="nucleotide sequence ID" value="NZ_FZOJ01000001.1"/>
</dbReference>
<evidence type="ECO:0000313" key="2">
    <source>
        <dbReference type="EMBL" id="SNR86774.1"/>
    </source>
</evidence>
<sequence length="206" mass="24235">MEMIREWIITIVSVIIFVTFVEILIPNSNNKRYINVVVGLLIMIVILNPLFYLFRGTINFEDNILQVSNQMEYQTMQNRIDHNQYLQNEAVIELYKTQLAQQMQNRVESLSDYRVEKIDLTVEEKDLENLGLIHQIDMTLKSSKTSKTEKKEIEPIKINVAINKNNNTVEADSIRIDNEEEIIKTDFSIYYSLPKDNINIYILKDK</sequence>
<evidence type="ECO:0000313" key="3">
    <source>
        <dbReference type="Proteomes" id="UP000198304"/>
    </source>
</evidence>